<organism evidence="1 2">
    <name type="scientific">Bifidobacterium thermophilum</name>
    <dbReference type="NCBI Taxonomy" id="33905"/>
    <lineage>
        <taxon>Bacteria</taxon>
        <taxon>Bacillati</taxon>
        <taxon>Actinomycetota</taxon>
        <taxon>Actinomycetes</taxon>
        <taxon>Bifidobacteriales</taxon>
        <taxon>Bifidobacteriaceae</taxon>
        <taxon>Bifidobacterium</taxon>
    </lineage>
</organism>
<evidence type="ECO:0000313" key="2">
    <source>
        <dbReference type="Proteomes" id="UP000588369"/>
    </source>
</evidence>
<dbReference type="EMBL" id="JABAGI010000005">
    <property type="protein sequence ID" value="NME62201.1"/>
    <property type="molecule type" value="Genomic_DNA"/>
</dbReference>
<gene>
    <name evidence="1" type="ORF">HF844_05225</name>
</gene>
<accession>A0A7X9NQY3</accession>
<evidence type="ECO:0000313" key="1">
    <source>
        <dbReference type="EMBL" id="NME62201.1"/>
    </source>
</evidence>
<dbReference type="RefSeq" id="WP_168984189.1">
    <property type="nucleotide sequence ID" value="NZ_JABAGI010000005.1"/>
</dbReference>
<name>A0A7X9NQY3_9BIFI</name>
<protein>
    <submittedName>
        <fullName evidence="1">Uncharacterized protein</fullName>
    </submittedName>
</protein>
<comment type="caution">
    <text evidence="1">The sequence shown here is derived from an EMBL/GenBank/DDBJ whole genome shotgun (WGS) entry which is preliminary data.</text>
</comment>
<sequence length="118" mass="12551">MPWAVNDARDLGSVISGSVAVWLDSVGRYREGVIVHTPDGWQLTGAGFPPFPLVEDKGLAVARLTVADRWPVGFTVLELLDGTTVHLKRERSAPGMVAGHTLDGLAVAVPLSAVRLAR</sequence>
<reference evidence="1 2" key="1">
    <citation type="submission" date="2020-04" db="EMBL/GenBank/DDBJ databases">
        <authorList>
            <person name="Hitch T.C.A."/>
            <person name="Wylensek D."/>
            <person name="Clavel T."/>
        </authorList>
    </citation>
    <scope>NUCLEOTIDE SEQUENCE [LARGE SCALE GENOMIC DNA]</scope>
    <source>
        <strain evidence="1 2">BSM-130-P53-3C</strain>
    </source>
</reference>
<proteinExistence type="predicted"/>
<dbReference type="AlphaFoldDB" id="A0A7X9NQY3"/>
<dbReference type="Proteomes" id="UP000588369">
    <property type="component" value="Unassembled WGS sequence"/>
</dbReference>